<accession>R7S440</accession>
<protein>
    <submittedName>
        <fullName evidence="2">Uncharacterized protein</fullName>
    </submittedName>
</protein>
<evidence type="ECO:0000313" key="2">
    <source>
        <dbReference type="EMBL" id="EIN04983.1"/>
    </source>
</evidence>
<organism evidence="2 3">
    <name type="scientific">Punctularia strigosozonata (strain HHB-11173)</name>
    <name type="common">White-rot fungus</name>
    <dbReference type="NCBI Taxonomy" id="741275"/>
    <lineage>
        <taxon>Eukaryota</taxon>
        <taxon>Fungi</taxon>
        <taxon>Dikarya</taxon>
        <taxon>Basidiomycota</taxon>
        <taxon>Agaricomycotina</taxon>
        <taxon>Agaricomycetes</taxon>
        <taxon>Corticiales</taxon>
        <taxon>Punctulariaceae</taxon>
        <taxon>Punctularia</taxon>
    </lineage>
</organism>
<gene>
    <name evidence="2" type="ORF">PUNSTDRAFT_138169</name>
</gene>
<feature type="region of interest" description="Disordered" evidence="1">
    <location>
        <begin position="74"/>
        <end position="100"/>
    </location>
</feature>
<dbReference type="OrthoDB" id="1938591at2759"/>
<keyword evidence="3" id="KW-1185">Reference proteome</keyword>
<name>R7S440_PUNST</name>
<evidence type="ECO:0000313" key="3">
    <source>
        <dbReference type="Proteomes" id="UP000054196"/>
    </source>
</evidence>
<dbReference type="HOGENOM" id="CLU_1107584_0_0_1"/>
<sequence length="251" mass="28527">MTDYATRHKVYKSGLREWARMVNMSGRLSGSQDPATPQLMQQHAHSIVQQMRAAGLQEVLIALMKRHLTQLQQSQQQRAQFRKELNGQGMPQQPQQPNSSILIAPQQPHFGQPPCQAIMPPSQLQVQNAVKIVQNFKVQKLILLDEQSLEYNQVCEQLLRIASYLDPKLPWIAVILKDELTLRKLVAIILLAQQQKVIISSATPKYDIDLNTVKSMISQAQTVIKLANTDSSVARILHVYGWIRERDVPRS</sequence>
<evidence type="ECO:0000256" key="1">
    <source>
        <dbReference type="SAM" id="MobiDB-lite"/>
    </source>
</evidence>
<proteinExistence type="predicted"/>
<dbReference type="GeneID" id="18880009"/>
<dbReference type="AlphaFoldDB" id="R7S440"/>
<dbReference type="Proteomes" id="UP000054196">
    <property type="component" value="Unassembled WGS sequence"/>
</dbReference>
<reference evidence="3" key="1">
    <citation type="journal article" date="2012" name="Science">
        <title>The Paleozoic origin of enzymatic lignin decomposition reconstructed from 31 fungal genomes.</title>
        <authorList>
            <person name="Floudas D."/>
            <person name="Binder M."/>
            <person name="Riley R."/>
            <person name="Barry K."/>
            <person name="Blanchette R.A."/>
            <person name="Henrissat B."/>
            <person name="Martinez A.T."/>
            <person name="Otillar R."/>
            <person name="Spatafora J.W."/>
            <person name="Yadav J.S."/>
            <person name="Aerts A."/>
            <person name="Benoit I."/>
            <person name="Boyd A."/>
            <person name="Carlson A."/>
            <person name="Copeland A."/>
            <person name="Coutinho P.M."/>
            <person name="de Vries R.P."/>
            <person name="Ferreira P."/>
            <person name="Findley K."/>
            <person name="Foster B."/>
            <person name="Gaskell J."/>
            <person name="Glotzer D."/>
            <person name="Gorecki P."/>
            <person name="Heitman J."/>
            <person name="Hesse C."/>
            <person name="Hori C."/>
            <person name="Igarashi K."/>
            <person name="Jurgens J.A."/>
            <person name="Kallen N."/>
            <person name="Kersten P."/>
            <person name="Kohler A."/>
            <person name="Kuees U."/>
            <person name="Kumar T.K.A."/>
            <person name="Kuo A."/>
            <person name="LaButti K."/>
            <person name="Larrondo L.F."/>
            <person name="Lindquist E."/>
            <person name="Ling A."/>
            <person name="Lombard V."/>
            <person name="Lucas S."/>
            <person name="Lundell T."/>
            <person name="Martin R."/>
            <person name="McLaughlin D.J."/>
            <person name="Morgenstern I."/>
            <person name="Morin E."/>
            <person name="Murat C."/>
            <person name="Nagy L.G."/>
            <person name="Nolan M."/>
            <person name="Ohm R.A."/>
            <person name="Patyshakuliyeva A."/>
            <person name="Rokas A."/>
            <person name="Ruiz-Duenas F.J."/>
            <person name="Sabat G."/>
            <person name="Salamov A."/>
            <person name="Samejima M."/>
            <person name="Schmutz J."/>
            <person name="Slot J.C."/>
            <person name="St John F."/>
            <person name="Stenlid J."/>
            <person name="Sun H."/>
            <person name="Sun S."/>
            <person name="Syed K."/>
            <person name="Tsang A."/>
            <person name="Wiebenga A."/>
            <person name="Young D."/>
            <person name="Pisabarro A."/>
            <person name="Eastwood D.C."/>
            <person name="Martin F."/>
            <person name="Cullen D."/>
            <person name="Grigoriev I.V."/>
            <person name="Hibbett D.S."/>
        </authorList>
    </citation>
    <scope>NUCLEOTIDE SEQUENCE [LARGE SCALE GENOMIC DNA]</scope>
    <source>
        <strain evidence="3">HHB-11173 SS5</strain>
    </source>
</reference>
<dbReference type="EMBL" id="JH687552">
    <property type="protein sequence ID" value="EIN04983.1"/>
    <property type="molecule type" value="Genomic_DNA"/>
</dbReference>
<dbReference type="KEGG" id="psq:PUNSTDRAFT_138169"/>
<dbReference type="RefSeq" id="XP_007387906.1">
    <property type="nucleotide sequence ID" value="XM_007387844.1"/>
</dbReference>